<reference evidence="2" key="1">
    <citation type="submission" date="2020-02" db="EMBL/GenBank/DDBJ databases">
        <authorList>
            <person name="Meier V. D."/>
        </authorList>
    </citation>
    <scope>NUCLEOTIDE SEQUENCE</scope>
    <source>
        <strain evidence="2">AVDCRST_MAG27</strain>
    </source>
</reference>
<evidence type="ECO:0000256" key="1">
    <source>
        <dbReference type="SAM" id="MobiDB-lite"/>
    </source>
</evidence>
<protein>
    <submittedName>
        <fullName evidence="2">Uncharacterized protein</fullName>
    </submittedName>
</protein>
<name>A0A6J4JCL4_9PROT</name>
<proteinExistence type="predicted"/>
<dbReference type="AlphaFoldDB" id="A0A6J4JCL4"/>
<evidence type="ECO:0000313" key="2">
    <source>
        <dbReference type="EMBL" id="CAA9272748.1"/>
    </source>
</evidence>
<dbReference type="EMBL" id="CADCTD010000149">
    <property type="protein sequence ID" value="CAA9272748.1"/>
    <property type="molecule type" value="Genomic_DNA"/>
</dbReference>
<feature type="region of interest" description="Disordered" evidence="1">
    <location>
        <begin position="1"/>
        <end position="24"/>
    </location>
</feature>
<gene>
    <name evidence="2" type="ORF">AVDCRST_MAG27-3203</name>
</gene>
<sequence>MASGPASCSIHAKASSRQPMGRATVRDLRGVLGLGDAGK</sequence>
<accession>A0A6J4JCL4</accession>
<organism evidence="2">
    <name type="scientific">uncultured Craurococcus sp</name>
    <dbReference type="NCBI Taxonomy" id="1135998"/>
    <lineage>
        <taxon>Bacteria</taxon>
        <taxon>Pseudomonadati</taxon>
        <taxon>Pseudomonadota</taxon>
        <taxon>Alphaproteobacteria</taxon>
        <taxon>Acetobacterales</taxon>
        <taxon>Acetobacteraceae</taxon>
        <taxon>Craurococcus</taxon>
        <taxon>environmental samples</taxon>
    </lineage>
</organism>